<accession>A0ABM1KGJ9</accession>
<dbReference type="PANTHER" id="PTHR24381:SF269">
    <property type="entry name" value="ZINC FINGER PROTEIN 398"/>
    <property type="match status" value="1"/>
</dbReference>
<feature type="domain" description="C2H2-type" evidence="7">
    <location>
        <begin position="455"/>
        <end position="483"/>
    </location>
</feature>
<feature type="domain" description="KRAB" evidence="8">
    <location>
        <begin position="129"/>
        <end position="200"/>
    </location>
</feature>
<feature type="compositionally biased region" description="Basic and acidic residues" evidence="6">
    <location>
        <begin position="223"/>
        <end position="237"/>
    </location>
</feature>
<dbReference type="InterPro" id="IPR036051">
    <property type="entry name" value="KRAB_dom_sf"/>
</dbReference>
<evidence type="ECO:0000256" key="5">
    <source>
        <dbReference type="PROSITE-ProRule" id="PRU00042"/>
    </source>
</evidence>
<dbReference type="RefSeq" id="XP_015272836.1">
    <property type="nucleotide sequence ID" value="XM_015417350.1"/>
</dbReference>
<feature type="domain" description="C2H2-type" evidence="7">
    <location>
        <begin position="813"/>
        <end position="840"/>
    </location>
</feature>
<dbReference type="SUPFAM" id="SSF57667">
    <property type="entry name" value="beta-beta-alpha zinc fingers"/>
    <property type="match status" value="8"/>
</dbReference>
<dbReference type="Gene3D" id="3.30.160.60">
    <property type="entry name" value="Classic Zinc Finger"/>
    <property type="match status" value="11"/>
</dbReference>
<feature type="compositionally biased region" description="Gly residues" evidence="6">
    <location>
        <begin position="344"/>
        <end position="354"/>
    </location>
</feature>
<dbReference type="GeneID" id="107115610"/>
<evidence type="ECO:0000313" key="9">
    <source>
        <dbReference type="Proteomes" id="UP000694871"/>
    </source>
</evidence>
<organism evidence="9 10">
    <name type="scientific">Gekko japonicus</name>
    <name type="common">Schlegel's Japanese gecko</name>
    <dbReference type="NCBI Taxonomy" id="146911"/>
    <lineage>
        <taxon>Eukaryota</taxon>
        <taxon>Metazoa</taxon>
        <taxon>Chordata</taxon>
        <taxon>Craniata</taxon>
        <taxon>Vertebrata</taxon>
        <taxon>Euteleostomi</taxon>
        <taxon>Lepidosauria</taxon>
        <taxon>Squamata</taxon>
        <taxon>Bifurcata</taxon>
        <taxon>Gekkota</taxon>
        <taxon>Gekkonidae</taxon>
        <taxon>Gekkoninae</taxon>
        <taxon>Gekko</taxon>
    </lineage>
</organism>
<dbReference type="SMART" id="SM00349">
    <property type="entry name" value="KRAB"/>
    <property type="match status" value="1"/>
</dbReference>
<keyword evidence="1" id="KW-0479">Metal-binding</keyword>
<dbReference type="CDD" id="cd07765">
    <property type="entry name" value="KRAB_A-box"/>
    <property type="match status" value="1"/>
</dbReference>
<dbReference type="PANTHER" id="PTHR24381">
    <property type="entry name" value="ZINC FINGER PROTEIN"/>
    <property type="match status" value="1"/>
</dbReference>
<feature type="domain" description="C2H2-type" evidence="7">
    <location>
        <begin position="778"/>
        <end position="805"/>
    </location>
</feature>
<protein>
    <submittedName>
        <fullName evidence="10">LOW QUALITY PROTEIN: zinc finger protein 777-like</fullName>
    </submittedName>
</protein>
<feature type="domain" description="C2H2-type" evidence="7">
    <location>
        <begin position="542"/>
        <end position="569"/>
    </location>
</feature>
<keyword evidence="9" id="KW-1185">Reference proteome</keyword>
<evidence type="ECO:0000256" key="2">
    <source>
        <dbReference type="ARBA" id="ARBA00022737"/>
    </source>
</evidence>
<feature type="domain" description="C2H2-type" evidence="7">
    <location>
        <begin position="711"/>
        <end position="738"/>
    </location>
</feature>
<keyword evidence="2" id="KW-0677">Repeat</keyword>
<evidence type="ECO:0000259" key="7">
    <source>
        <dbReference type="PROSITE" id="PS50157"/>
    </source>
</evidence>
<dbReference type="Gene3D" id="6.10.140.140">
    <property type="match status" value="1"/>
</dbReference>
<evidence type="ECO:0000256" key="4">
    <source>
        <dbReference type="ARBA" id="ARBA00022833"/>
    </source>
</evidence>
<evidence type="ECO:0000256" key="6">
    <source>
        <dbReference type="SAM" id="MobiDB-lite"/>
    </source>
</evidence>
<dbReference type="Pfam" id="PF01352">
    <property type="entry name" value="KRAB"/>
    <property type="match status" value="1"/>
</dbReference>
<dbReference type="Proteomes" id="UP000694871">
    <property type="component" value="Unplaced"/>
</dbReference>
<feature type="domain" description="C2H2-type" evidence="7">
    <location>
        <begin position="371"/>
        <end position="398"/>
    </location>
</feature>
<dbReference type="InterPro" id="IPR013087">
    <property type="entry name" value="Znf_C2H2_type"/>
</dbReference>
<dbReference type="Pfam" id="PF00096">
    <property type="entry name" value="zf-C2H2"/>
    <property type="match status" value="9"/>
</dbReference>
<evidence type="ECO:0000256" key="3">
    <source>
        <dbReference type="ARBA" id="ARBA00022771"/>
    </source>
</evidence>
<dbReference type="SUPFAM" id="SSF109640">
    <property type="entry name" value="KRAB domain (Kruppel-associated box)"/>
    <property type="match status" value="1"/>
</dbReference>
<feature type="domain" description="C2H2-type" evidence="7">
    <location>
        <begin position="925"/>
        <end position="943"/>
    </location>
</feature>
<evidence type="ECO:0000259" key="8">
    <source>
        <dbReference type="PROSITE" id="PS50805"/>
    </source>
</evidence>
<reference evidence="10" key="1">
    <citation type="submission" date="2025-08" db="UniProtKB">
        <authorList>
            <consortium name="RefSeq"/>
        </authorList>
    </citation>
    <scope>IDENTIFICATION</scope>
</reference>
<feature type="region of interest" description="Disordered" evidence="6">
    <location>
        <begin position="332"/>
        <end position="363"/>
    </location>
</feature>
<feature type="domain" description="C2H2-type" evidence="7">
    <location>
        <begin position="841"/>
        <end position="868"/>
    </location>
</feature>
<proteinExistence type="predicted"/>
<feature type="domain" description="C2H2-type" evidence="7">
    <location>
        <begin position="400"/>
        <end position="426"/>
    </location>
</feature>
<feature type="domain" description="C2H2-type" evidence="7">
    <location>
        <begin position="897"/>
        <end position="924"/>
    </location>
</feature>
<name>A0ABM1KGJ9_GEKJA</name>
<keyword evidence="3 5" id="KW-0863">Zinc-finger</keyword>
<dbReference type="PROSITE" id="PS50157">
    <property type="entry name" value="ZINC_FINGER_C2H2_2"/>
    <property type="match status" value="13"/>
</dbReference>
<gene>
    <name evidence="10" type="primary">LOC107115610</name>
</gene>
<dbReference type="SMART" id="SM00355">
    <property type="entry name" value="ZnF_C2H2"/>
    <property type="match status" value="11"/>
</dbReference>
<feature type="domain" description="C2H2-type" evidence="7">
    <location>
        <begin position="869"/>
        <end position="896"/>
    </location>
</feature>
<dbReference type="InterPro" id="IPR001909">
    <property type="entry name" value="KRAB"/>
</dbReference>
<keyword evidence="4" id="KW-0862">Zinc</keyword>
<dbReference type="PROSITE" id="PS00028">
    <property type="entry name" value="ZINC_FINGER_C2H2_1"/>
    <property type="match status" value="10"/>
</dbReference>
<sequence>MEPRQAVPLPAEQSFVRDAKQNVAELSLWTVVAAIQAIERKVDSHATRLLLNLGRRMVTNEKKYVDCENTVVDFGNQMECKLNALGTLIQEYGLLQRRLENMENLLKNRNFWILRLPPGSKGETPKVPVTFQDNSAYFSEQDWGNLEGWQKELYKNVMKSNYESLVSLDYAIAKPDLLSRIEQGEPPCAAEEEASKEREIPAEPSPEVLVFRPVLSRPTEGGENVHVRDQGEAEGRTRRPSVTSPEGEAAESSFGSPGKRDQELNLEGPGGSEEGQLHLKPSLDDGLVFKAEVLQAQRALCETLGLQCAEEALLHSAPPLGSRYGALLHHRRHPGSPADEAVPGEGGFGGGGGSSSPPTGCQRDRPGDKLFVCPECGKGFRLQKSLLIHQQNHAAPEGCCRPPCEKSFTFKQQFTLHQRIHTGGGAFTSVACEETFKQSHNLKPLPRGPAGDKPYGGAAKCVKTFNLKSAYRPHQKSHGRERPYKCSRCPESFSQKKSLVTHQRLHSGRGSSSLACLYCGKTFSHPSDLVRHQRIHTGERPYRCGECDKSFTQKQHLLQHQKIHLREQNQLMGTAVREALLDRRCAPLAPRRFCRQWRKNLLYAGLHGPHFLPLDKMHFRGEGDSAERQTLEQPSTALPADEELAIKTEPETEPDVFEPWMLIGMSGESNFRDTGAPGDTPLDSKVRMGSPVGELRGCATGEVSVEEVRPYACPDCGKRFRFQIGLLNHQRSHDSPPAQGYCVPLAQGNTSPAAHGPVSPLEEGEGKFSPGLAEEKIWACPWCQQRFRLQVNLLIHQSSHREASTELSSEERLACRFCPRRFGRSDHLLRHQMSHTGARPHQCPLCEKSFVDKSKLTNHYRIHTGERPFRCAACGKRFIRRHHLVKHQRTHTRERPHQCPVCLKGFMQKHHLQKHIRTHPGEKPYRCSRCPKAFSCRQLLLQHCCVSPQGGAERASGGGSAF</sequence>
<feature type="domain" description="C2H2-type" evidence="7">
    <location>
        <begin position="514"/>
        <end position="541"/>
    </location>
</feature>
<evidence type="ECO:0000313" key="10">
    <source>
        <dbReference type="RefSeq" id="XP_015272836.1"/>
    </source>
</evidence>
<feature type="region of interest" description="Disordered" evidence="6">
    <location>
        <begin position="183"/>
        <end position="279"/>
    </location>
</feature>
<evidence type="ECO:0000256" key="1">
    <source>
        <dbReference type="ARBA" id="ARBA00022723"/>
    </source>
</evidence>
<feature type="domain" description="C2H2-type" evidence="7">
    <location>
        <begin position="484"/>
        <end position="511"/>
    </location>
</feature>
<dbReference type="InterPro" id="IPR036236">
    <property type="entry name" value="Znf_C2H2_sf"/>
</dbReference>
<dbReference type="PROSITE" id="PS50805">
    <property type="entry name" value="KRAB"/>
    <property type="match status" value="1"/>
</dbReference>